<dbReference type="GO" id="GO:0005829">
    <property type="term" value="C:cytosol"/>
    <property type="evidence" value="ECO:0007669"/>
    <property type="project" value="TreeGrafter"/>
</dbReference>
<dbReference type="InterPro" id="IPR011006">
    <property type="entry name" value="CheY-like_superfamily"/>
</dbReference>
<evidence type="ECO:0000313" key="10">
    <source>
        <dbReference type="EMBL" id="SEQ58761.1"/>
    </source>
</evidence>
<dbReference type="STRING" id="137733.SAMN05421767_10230"/>
<dbReference type="CDD" id="cd00383">
    <property type="entry name" value="trans_reg_C"/>
    <property type="match status" value="1"/>
</dbReference>
<sequence length="227" mass="26147">MITILIVEDNPDINQILKDILQTEYHCIQAYSAAEAFFYLKNQAIDLMLLDIMLPDKNGDKVLKEVRPTKQLPIIIITALTDKKTTTKFLLDGANDYITKPFNAEEVKARITVQLRQIAQNSPQDQILTYEDLSLNPMNFTVSTATGEILLRKREFDILQLLFLHPNQIFTKEKLYTSIWQEQYFSTDNTLNAHLSNLRKKLATISPNTDYLETIWGLGIRLKAVKK</sequence>
<dbReference type="EMBL" id="FOGF01000002">
    <property type="protein sequence ID" value="SEQ58761.1"/>
    <property type="molecule type" value="Genomic_DNA"/>
</dbReference>
<keyword evidence="3" id="KW-0805">Transcription regulation</keyword>
<evidence type="ECO:0000259" key="9">
    <source>
        <dbReference type="PROSITE" id="PS51755"/>
    </source>
</evidence>
<dbReference type="PROSITE" id="PS51755">
    <property type="entry name" value="OMPR_PHOB"/>
    <property type="match status" value="1"/>
</dbReference>
<dbReference type="SMART" id="SM00448">
    <property type="entry name" value="REC"/>
    <property type="match status" value="1"/>
</dbReference>
<gene>
    <name evidence="10" type="ORF">SAMN05421767_10230</name>
</gene>
<evidence type="ECO:0000256" key="1">
    <source>
        <dbReference type="ARBA" id="ARBA00022553"/>
    </source>
</evidence>
<dbReference type="Gene3D" id="3.40.50.2300">
    <property type="match status" value="1"/>
</dbReference>
<evidence type="ECO:0000256" key="6">
    <source>
        <dbReference type="PROSITE-ProRule" id="PRU00169"/>
    </source>
</evidence>
<dbReference type="OrthoDB" id="1655504at2"/>
<dbReference type="PANTHER" id="PTHR48111:SF2">
    <property type="entry name" value="RESPONSE REGULATOR SAER"/>
    <property type="match status" value="1"/>
</dbReference>
<keyword evidence="11" id="KW-1185">Reference proteome</keyword>
<dbReference type="GO" id="GO:0006355">
    <property type="term" value="P:regulation of DNA-templated transcription"/>
    <property type="evidence" value="ECO:0007669"/>
    <property type="project" value="InterPro"/>
</dbReference>
<dbReference type="Gene3D" id="1.10.10.10">
    <property type="entry name" value="Winged helix-like DNA-binding domain superfamily/Winged helix DNA-binding domain"/>
    <property type="match status" value="1"/>
</dbReference>
<dbReference type="GO" id="GO:0032993">
    <property type="term" value="C:protein-DNA complex"/>
    <property type="evidence" value="ECO:0007669"/>
    <property type="project" value="TreeGrafter"/>
</dbReference>
<feature type="DNA-binding region" description="OmpR/PhoB-type" evidence="7">
    <location>
        <begin position="125"/>
        <end position="224"/>
    </location>
</feature>
<dbReference type="GO" id="GO:0000976">
    <property type="term" value="F:transcription cis-regulatory region binding"/>
    <property type="evidence" value="ECO:0007669"/>
    <property type="project" value="TreeGrafter"/>
</dbReference>
<dbReference type="Pfam" id="PF00486">
    <property type="entry name" value="Trans_reg_C"/>
    <property type="match status" value="1"/>
</dbReference>
<evidence type="ECO:0000259" key="8">
    <source>
        <dbReference type="PROSITE" id="PS50110"/>
    </source>
</evidence>
<dbReference type="InterPro" id="IPR001789">
    <property type="entry name" value="Sig_transdc_resp-reg_receiver"/>
</dbReference>
<keyword evidence="2" id="KW-0902">Two-component regulatory system</keyword>
<organism evidence="10 11">
    <name type="scientific">Granulicatella balaenopterae</name>
    <dbReference type="NCBI Taxonomy" id="137733"/>
    <lineage>
        <taxon>Bacteria</taxon>
        <taxon>Bacillati</taxon>
        <taxon>Bacillota</taxon>
        <taxon>Bacilli</taxon>
        <taxon>Lactobacillales</taxon>
        <taxon>Carnobacteriaceae</taxon>
        <taxon>Granulicatella</taxon>
    </lineage>
</organism>
<dbReference type="InterPro" id="IPR036388">
    <property type="entry name" value="WH-like_DNA-bd_sf"/>
</dbReference>
<protein>
    <submittedName>
        <fullName evidence="10">DNA-binding response regulator, OmpR family, contains REC and winged-helix (WHTH) domain</fullName>
    </submittedName>
</protein>
<dbReference type="PANTHER" id="PTHR48111">
    <property type="entry name" value="REGULATOR OF RPOS"/>
    <property type="match status" value="1"/>
</dbReference>
<dbReference type="RefSeq" id="WP_089745606.1">
    <property type="nucleotide sequence ID" value="NZ_FOGF01000002.1"/>
</dbReference>
<evidence type="ECO:0000256" key="3">
    <source>
        <dbReference type="ARBA" id="ARBA00023015"/>
    </source>
</evidence>
<dbReference type="InterPro" id="IPR039420">
    <property type="entry name" value="WalR-like"/>
</dbReference>
<dbReference type="Gene3D" id="6.10.250.690">
    <property type="match status" value="1"/>
</dbReference>
<dbReference type="SMART" id="SM00862">
    <property type="entry name" value="Trans_reg_C"/>
    <property type="match status" value="1"/>
</dbReference>
<feature type="modified residue" description="4-aspartylphosphate" evidence="6">
    <location>
        <position position="51"/>
    </location>
</feature>
<feature type="domain" description="Response regulatory" evidence="8">
    <location>
        <begin position="3"/>
        <end position="115"/>
    </location>
</feature>
<name>A0A1H9H8S0_9LACT</name>
<keyword evidence="5" id="KW-0804">Transcription</keyword>
<keyword evidence="1 6" id="KW-0597">Phosphoprotein</keyword>
<keyword evidence="4 7" id="KW-0238">DNA-binding</keyword>
<dbReference type="CDD" id="cd17574">
    <property type="entry name" value="REC_OmpR"/>
    <property type="match status" value="1"/>
</dbReference>
<dbReference type="Proteomes" id="UP000198556">
    <property type="component" value="Unassembled WGS sequence"/>
</dbReference>
<evidence type="ECO:0000313" key="11">
    <source>
        <dbReference type="Proteomes" id="UP000198556"/>
    </source>
</evidence>
<accession>A0A1H9H8S0</accession>
<dbReference type="AlphaFoldDB" id="A0A1H9H8S0"/>
<feature type="domain" description="OmpR/PhoB-type" evidence="9">
    <location>
        <begin position="125"/>
        <end position="224"/>
    </location>
</feature>
<evidence type="ECO:0000256" key="2">
    <source>
        <dbReference type="ARBA" id="ARBA00023012"/>
    </source>
</evidence>
<dbReference type="InterPro" id="IPR001867">
    <property type="entry name" value="OmpR/PhoB-type_DNA-bd"/>
</dbReference>
<dbReference type="Pfam" id="PF00072">
    <property type="entry name" value="Response_reg"/>
    <property type="match status" value="1"/>
</dbReference>
<dbReference type="SUPFAM" id="SSF52172">
    <property type="entry name" value="CheY-like"/>
    <property type="match status" value="1"/>
</dbReference>
<proteinExistence type="predicted"/>
<dbReference type="PROSITE" id="PS50110">
    <property type="entry name" value="RESPONSE_REGULATORY"/>
    <property type="match status" value="1"/>
</dbReference>
<dbReference type="GO" id="GO:0000156">
    <property type="term" value="F:phosphorelay response regulator activity"/>
    <property type="evidence" value="ECO:0007669"/>
    <property type="project" value="TreeGrafter"/>
</dbReference>
<evidence type="ECO:0000256" key="5">
    <source>
        <dbReference type="ARBA" id="ARBA00023163"/>
    </source>
</evidence>
<evidence type="ECO:0000256" key="4">
    <source>
        <dbReference type="ARBA" id="ARBA00023125"/>
    </source>
</evidence>
<evidence type="ECO:0000256" key="7">
    <source>
        <dbReference type="PROSITE-ProRule" id="PRU01091"/>
    </source>
</evidence>
<reference evidence="10 11" key="1">
    <citation type="submission" date="2016-10" db="EMBL/GenBank/DDBJ databases">
        <authorList>
            <person name="de Groot N.N."/>
        </authorList>
    </citation>
    <scope>NUCLEOTIDE SEQUENCE [LARGE SCALE GENOMIC DNA]</scope>
    <source>
        <strain evidence="10 11">DSM 15827</strain>
    </source>
</reference>